<accession>A0A919EP54</accession>
<reference evidence="2" key="2">
    <citation type="submission" date="2020-09" db="EMBL/GenBank/DDBJ databases">
        <authorList>
            <person name="Sun Q."/>
            <person name="Ohkuma M."/>
        </authorList>
    </citation>
    <scope>NUCLEOTIDE SEQUENCE</scope>
    <source>
        <strain evidence="2">JCM 4122</strain>
    </source>
</reference>
<proteinExistence type="predicted"/>
<dbReference type="AlphaFoldDB" id="A0A919EP54"/>
<feature type="region of interest" description="Disordered" evidence="1">
    <location>
        <begin position="36"/>
        <end position="69"/>
    </location>
</feature>
<sequence>MAAGEVSEDAAGLGETAVGALADGKVTEGVGDVGLADAEGAEEDDRLAGMEPAQGAQVTDLGGRQFRGGGEAELLQGDLMLELGSLQMVLEGGGLAAGDLVLADGLEEVEVAEFAAVGLDEPGVESFQHTGQSQGLE</sequence>
<name>A0A919EP54_STRFL</name>
<dbReference type="Proteomes" id="UP000632849">
    <property type="component" value="Unassembled WGS sequence"/>
</dbReference>
<dbReference type="EMBL" id="BNBE01000002">
    <property type="protein sequence ID" value="GHG05189.1"/>
    <property type="molecule type" value="Genomic_DNA"/>
</dbReference>
<organism evidence="2 3">
    <name type="scientific">Streptomyces filamentosus</name>
    <name type="common">Streptomyces roseosporus</name>
    <dbReference type="NCBI Taxonomy" id="67294"/>
    <lineage>
        <taxon>Bacteria</taxon>
        <taxon>Bacillati</taxon>
        <taxon>Actinomycetota</taxon>
        <taxon>Actinomycetes</taxon>
        <taxon>Kitasatosporales</taxon>
        <taxon>Streptomycetaceae</taxon>
        <taxon>Streptomyces</taxon>
    </lineage>
</organism>
<gene>
    <name evidence="2" type="ORF">GCM10017667_39950</name>
</gene>
<protein>
    <submittedName>
        <fullName evidence="2">Uncharacterized protein</fullName>
    </submittedName>
</protein>
<keyword evidence="3" id="KW-1185">Reference proteome</keyword>
<comment type="caution">
    <text evidence="2">The sequence shown here is derived from an EMBL/GenBank/DDBJ whole genome shotgun (WGS) entry which is preliminary data.</text>
</comment>
<evidence type="ECO:0000256" key="1">
    <source>
        <dbReference type="SAM" id="MobiDB-lite"/>
    </source>
</evidence>
<evidence type="ECO:0000313" key="2">
    <source>
        <dbReference type="EMBL" id="GHG05189.1"/>
    </source>
</evidence>
<reference evidence="2" key="1">
    <citation type="journal article" date="2014" name="Int. J. Syst. Evol. Microbiol.">
        <title>Complete genome sequence of Corynebacterium casei LMG S-19264T (=DSM 44701T), isolated from a smear-ripened cheese.</title>
        <authorList>
            <consortium name="US DOE Joint Genome Institute (JGI-PGF)"/>
            <person name="Walter F."/>
            <person name="Albersmeier A."/>
            <person name="Kalinowski J."/>
            <person name="Ruckert C."/>
        </authorList>
    </citation>
    <scope>NUCLEOTIDE SEQUENCE</scope>
    <source>
        <strain evidence="2">JCM 4122</strain>
    </source>
</reference>
<evidence type="ECO:0000313" key="3">
    <source>
        <dbReference type="Proteomes" id="UP000632849"/>
    </source>
</evidence>